<protein>
    <submittedName>
        <fullName evidence="1">Uncharacterized protein</fullName>
    </submittedName>
</protein>
<organism evidence="1 2">
    <name type="scientific">Listeria fleischmannii 1991</name>
    <dbReference type="NCBI Taxonomy" id="1430899"/>
    <lineage>
        <taxon>Bacteria</taxon>
        <taxon>Bacillati</taxon>
        <taxon>Bacillota</taxon>
        <taxon>Bacilli</taxon>
        <taxon>Bacillales</taxon>
        <taxon>Listeriaceae</taxon>
        <taxon>Listeria</taxon>
    </lineage>
</organism>
<sequence length="38" mass="4624">MVEALKHLHNYLQFDHLGKPLSKNEAEVEEFEWKEREV</sequence>
<comment type="caution">
    <text evidence="1">The sequence shown here is derived from an EMBL/GenBank/DDBJ whole genome shotgun (WGS) entry which is preliminary data.</text>
</comment>
<evidence type="ECO:0000313" key="1">
    <source>
        <dbReference type="EMBL" id="KMT58770.1"/>
    </source>
</evidence>
<gene>
    <name evidence="1" type="ORF">X560_1986</name>
</gene>
<accession>A0A0J8G816</accession>
<evidence type="ECO:0000313" key="2">
    <source>
        <dbReference type="Proteomes" id="UP000052258"/>
    </source>
</evidence>
<dbReference type="PATRIC" id="fig|1430899.3.peg.2033"/>
<proteinExistence type="predicted"/>
<name>A0A0J8G816_9LIST</name>
<dbReference type="AlphaFoldDB" id="A0A0J8G816"/>
<keyword evidence="2" id="KW-1185">Reference proteome</keyword>
<reference evidence="1 2" key="1">
    <citation type="journal article" date="2015" name="Genome Biol. Evol.">
        <title>Comparative Genomics of Listeria Sensu Lato: Genus-Wide Differences in Evolutionary Dynamics and the Progressive Gain of Complex, Potentially Pathogenicity-Related Traits through Lateral Gene Transfer.</title>
        <authorList>
            <person name="Chiara M."/>
            <person name="Caruso M."/>
            <person name="D'Erchia A.M."/>
            <person name="Manzari C."/>
            <person name="Fraccalvieri R."/>
            <person name="Goffredo E."/>
            <person name="Latorre L."/>
            <person name="Miccolupo A."/>
            <person name="Padalino I."/>
            <person name="Santagada G."/>
            <person name="Chiocco D."/>
            <person name="Pesole G."/>
            <person name="Horner D.S."/>
            <person name="Parisi A."/>
        </authorList>
    </citation>
    <scope>NUCLEOTIDE SEQUENCE [LARGE SCALE GENOMIC DNA]</scope>
    <source>
        <strain evidence="1 2">1991</strain>
    </source>
</reference>
<dbReference type="EMBL" id="AZHO01000024">
    <property type="protein sequence ID" value="KMT58770.1"/>
    <property type="molecule type" value="Genomic_DNA"/>
</dbReference>
<dbReference type="Proteomes" id="UP000052258">
    <property type="component" value="Unassembled WGS sequence"/>
</dbReference>